<dbReference type="Gene3D" id="2.160.20.10">
    <property type="entry name" value="Single-stranded right-handed beta-helix, Pectin lyase-like"/>
    <property type="match status" value="1"/>
</dbReference>
<sequence>MSETVLTYPSMFSLLSDKSVFQDGKVYATLSFYTGKNTGDGSYVYMSSVNKATANGGSIIDPDKMGTLTSTNVQTQLVDYLKKQGTGVGTGCLVRIGVEHTAEMYGGLPNIPTFDCTPCFKKIIATIQAPVIRLLEGTYYVKSKVGKSPAINMPNNSVVKGAGMYNSYLKNMDDAPIVSIPIGSYGTQYTTVQDFGVDGNRQRLGGVFYNEGEGIDFGKGSKNHIIKNIHIKETNGEAIDIDGSEDVYIDNMYIENCSGNGLHISDGQPPRYCNVSNVTVINCAHGRGRSGDARSAGVLLRVSSLNVTNLIIKDCWIGILQNGTLVSKDKKEHTNITNLHISGSANQDIVVTADASGMNITNFIIKRAATNVYPTTIKADIGKSFMLSNGDIEAAAHIYIAGNATSGRRGATLNNIIAPSCTIEVRSFGRGAEPWSYVSIGNGCVFSNMTLSALYGFKVSGVTCDNINLAGQSLNGIISGNIVTQNIMTDTAVDALRNIMITNNRVGVAVAPVLVNNIYCLTIENLVG</sequence>
<dbReference type="Pfam" id="PF13229">
    <property type="entry name" value="Beta_helix"/>
    <property type="match status" value="1"/>
</dbReference>
<dbReference type="InterPro" id="IPR039448">
    <property type="entry name" value="Beta_helix"/>
</dbReference>
<organism evidence="2 3">
    <name type="scientific">Psychrobacter urativorans</name>
    <dbReference type="NCBI Taxonomy" id="45610"/>
    <lineage>
        <taxon>Bacteria</taxon>
        <taxon>Pseudomonadati</taxon>
        <taxon>Pseudomonadota</taxon>
        <taxon>Gammaproteobacteria</taxon>
        <taxon>Moraxellales</taxon>
        <taxon>Moraxellaceae</taxon>
        <taxon>Psychrobacter</taxon>
    </lineage>
</organism>
<dbReference type="Proteomes" id="UP000059847">
    <property type="component" value="Chromosome"/>
</dbReference>
<dbReference type="InterPro" id="IPR012334">
    <property type="entry name" value="Pectin_lyas_fold"/>
</dbReference>
<dbReference type="InterPro" id="IPR011050">
    <property type="entry name" value="Pectin_lyase_fold/virulence"/>
</dbReference>
<proteinExistence type="predicted"/>
<accession>A0A0M4TW90</accession>
<feature type="domain" description="Right handed beta helix" evidence="1">
    <location>
        <begin position="208"/>
        <end position="317"/>
    </location>
</feature>
<dbReference type="KEGG" id="pur:AOC03_10620"/>
<evidence type="ECO:0000313" key="3">
    <source>
        <dbReference type="Proteomes" id="UP000059847"/>
    </source>
</evidence>
<dbReference type="SMART" id="SM00710">
    <property type="entry name" value="PbH1"/>
    <property type="match status" value="5"/>
</dbReference>
<dbReference type="AlphaFoldDB" id="A0A0M4TW90"/>
<evidence type="ECO:0000313" key="2">
    <source>
        <dbReference type="EMBL" id="ALF60436.1"/>
    </source>
</evidence>
<evidence type="ECO:0000259" key="1">
    <source>
        <dbReference type="Pfam" id="PF13229"/>
    </source>
</evidence>
<keyword evidence="3" id="KW-1185">Reference proteome</keyword>
<dbReference type="SUPFAM" id="SSF51126">
    <property type="entry name" value="Pectin lyase-like"/>
    <property type="match status" value="1"/>
</dbReference>
<dbReference type="RefSeq" id="WP_062535837.1">
    <property type="nucleotide sequence ID" value="NZ_CP012678.1"/>
</dbReference>
<gene>
    <name evidence="2" type="ORF">AOC03_10620</name>
</gene>
<dbReference type="EMBL" id="CP012678">
    <property type="protein sequence ID" value="ALF60436.1"/>
    <property type="molecule type" value="Genomic_DNA"/>
</dbReference>
<protein>
    <recommendedName>
        <fullName evidence="1">Right handed beta helix domain-containing protein</fullName>
    </recommendedName>
</protein>
<dbReference type="InterPro" id="IPR006626">
    <property type="entry name" value="PbH1"/>
</dbReference>
<name>A0A0M4TW90_9GAMM</name>
<reference evidence="2 3" key="1">
    <citation type="submission" date="2015-09" db="EMBL/GenBank/DDBJ databases">
        <title>Complete genome of Psychrobacter urativorans R10.10B.</title>
        <authorList>
            <person name="See-Too W.S."/>
            <person name="Chan K.G."/>
        </authorList>
    </citation>
    <scope>NUCLEOTIDE SEQUENCE [LARGE SCALE GENOMIC DNA]</scope>
    <source>
        <strain evidence="2 3">R10.10B</strain>
    </source>
</reference>